<evidence type="ECO:0000313" key="3">
    <source>
        <dbReference type="Proteomes" id="UP000799421"/>
    </source>
</evidence>
<organism evidence="2 3">
    <name type="scientific">Piedraia hortae CBS 480.64</name>
    <dbReference type="NCBI Taxonomy" id="1314780"/>
    <lineage>
        <taxon>Eukaryota</taxon>
        <taxon>Fungi</taxon>
        <taxon>Dikarya</taxon>
        <taxon>Ascomycota</taxon>
        <taxon>Pezizomycotina</taxon>
        <taxon>Dothideomycetes</taxon>
        <taxon>Dothideomycetidae</taxon>
        <taxon>Capnodiales</taxon>
        <taxon>Piedraiaceae</taxon>
        <taxon>Piedraia</taxon>
    </lineage>
</organism>
<gene>
    <name evidence="2" type="ORF">K470DRAFT_295587</name>
</gene>
<proteinExistence type="predicted"/>
<evidence type="ECO:0000259" key="1">
    <source>
        <dbReference type="Pfam" id="PF25545"/>
    </source>
</evidence>
<protein>
    <recommendedName>
        <fullName evidence="1">DUF7924 domain-containing protein</fullName>
    </recommendedName>
</protein>
<dbReference type="EMBL" id="MU005991">
    <property type="protein sequence ID" value="KAF2859583.1"/>
    <property type="molecule type" value="Genomic_DNA"/>
</dbReference>
<reference evidence="2" key="1">
    <citation type="journal article" date="2020" name="Stud. Mycol.">
        <title>101 Dothideomycetes genomes: a test case for predicting lifestyles and emergence of pathogens.</title>
        <authorList>
            <person name="Haridas S."/>
            <person name="Albert R."/>
            <person name="Binder M."/>
            <person name="Bloem J."/>
            <person name="Labutti K."/>
            <person name="Salamov A."/>
            <person name="Andreopoulos B."/>
            <person name="Baker S."/>
            <person name="Barry K."/>
            <person name="Bills G."/>
            <person name="Bluhm B."/>
            <person name="Cannon C."/>
            <person name="Castanera R."/>
            <person name="Culley D."/>
            <person name="Daum C."/>
            <person name="Ezra D."/>
            <person name="Gonzalez J."/>
            <person name="Henrissat B."/>
            <person name="Kuo A."/>
            <person name="Liang C."/>
            <person name="Lipzen A."/>
            <person name="Lutzoni F."/>
            <person name="Magnuson J."/>
            <person name="Mondo S."/>
            <person name="Nolan M."/>
            <person name="Ohm R."/>
            <person name="Pangilinan J."/>
            <person name="Park H.-J."/>
            <person name="Ramirez L."/>
            <person name="Alfaro M."/>
            <person name="Sun H."/>
            <person name="Tritt A."/>
            <person name="Yoshinaga Y."/>
            <person name="Zwiers L.-H."/>
            <person name="Turgeon B."/>
            <person name="Goodwin S."/>
            <person name="Spatafora J."/>
            <person name="Crous P."/>
            <person name="Grigoriev I."/>
        </authorList>
    </citation>
    <scope>NUCLEOTIDE SEQUENCE</scope>
    <source>
        <strain evidence="2">CBS 480.64</strain>
    </source>
</reference>
<evidence type="ECO:0000313" key="2">
    <source>
        <dbReference type="EMBL" id="KAF2859583.1"/>
    </source>
</evidence>
<dbReference type="InterPro" id="IPR057684">
    <property type="entry name" value="DUF7924"/>
</dbReference>
<keyword evidence="3" id="KW-1185">Reference proteome</keyword>
<name>A0A6A7BWV8_9PEZI</name>
<dbReference type="OrthoDB" id="5132737at2759"/>
<sequence length="245" mass="28253">MAFDVPGAKRDCDDDVPLESNRLMKRRAASHSFDLDGPNDPIAHWALDSSWPAVMSKLPAKSTLKIQLKHYKKDVFDYDCWRRYGVGSFEPMPTQRLGNFEYWEEKGPWKIVNPLRRTSDRKWRLKKNNNRPWPTISIGLEKKAFTSSQLEKLEIYNTDRPATFSTLSKQFFPFSVGEILAHGCDWDKGKDKESLDGSTIIDAIVQLCDAVKPEEIDELQARVLGFGMVHDDEDIFIHGHFFTKE</sequence>
<accession>A0A6A7BWV8</accession>
<dbReference type="AlphaFoldDB" id="A0A6A7BWV8"/>
<dbReference type="Proteomes" id="UP000799421">
    <property type="component" value="Unassembled WGS sequence"/>
</dbReference>
<feature type="domain" description="DUF7924" evidence="1">
    <location>
        <begin position="117"/>
        <end position="242"/>
    </location>
</feature>
<dbReference type="Pfam" id="PF25545">
    <property type="entry name" value="DUF7924"/>
    <property type="match status" value="1"/>
</dbReference>